<protein>
    <submittedName>
        <fullName evidence="2">Glycosyl transferase family 1</fullName>
    </submittedName>
</protein>
<dbReference type="PANTHER" id="PTHR46656">
    <property type="entry name" value="PUTATIVE-RELATED"/>
    <property type="match status" value="1"/>
</dbReference>
<dbReference type="Gene3D" id="3.40.50.2000">
    <property type="entry name" value="Glycogen Phosphorylase B"/>
    <property type="match status" value="1"/>
</dbReference>
<dbReference type="OrthoDB" id="440232at2"/>
<keyword evidence="2" id="KW-0808">Transferase</keyword>
<dbReference type="Proteomes" id="UP000233375">
    <property type="component" value="Unassembled WGS sequence"/>
</dbReference>
<proteinExistence type="predicted"/>
<evidence type="ECO:0000313" key="3">
    <source>
        <dbReference type="Proteomes" id="UP000233375"/>
    </source>
</evidence>
<dbReference type="EMBL" id="PISE01000034">
    <property type="protein sequence ID" value="PKG22798.1"/>
    <property type="molecule type" value="Genomic_DNA"/>
</dbReference>
<dbReference type="GO" id="GO:0016757">
    <property type="term" value="F:glycosyltransferase activity"/>
    <property type="evidence" value="ECO:0007669"/>
    <property type="project" value="InterPro"/>
</dbReference>
<dbReference type="InterPro" id="IPR001296">
    <property type="entry name" value="Glyco_trans_1"/>
</dbReference>
<gene>
    <name evidence="2" type="ORF">CWS01_15275</name>
</gene>
<dbReference type="SUPFAM" id="SSF53756">
    <property type="entry name" value="UDP-Glycosyltransferase/glycogen phosphorylase"/>
    <property type="match status" value="1"/>
</dbReference>
<dbReference type="AlphaFoldDB" id="A0A2N0YZW7"/>
<sequence>MAQNKGFDFYQVIETIQDHSLVKGVNLIGYARAEIGVGEACRMTAKSLSTTKIPFGIINYTQEGLKEEDLSWARKEINELAYYTNVIQINADSIPDVYNHYGEHSFENHYNIGYWAWELMDFPNKWSNRFNFVDEVWAPSHFVKDSIQKKTNKPVVRIPHAISLERSTTFGREHFNLPKNCFLFLTMYDSRSYQQRKNPWGAIEAFLKAFPKNNLSVGLVLKVNNVETFPSELHKLQEAIKGLNNIYLITKPLRRSEVNSLINVCDSFISLHRSEGFGMVLAESMYLGKPVIGTDWSGNTDFMSSENSCTVHYKLVKIGNDYGPYSHNQLWADPDIEHASYYMKKIINDSSWSDLIAQKGQETILTNFSPKTVGRMINHRLLELNLI</sequence>
<dbReference type="Pfam" id="PF00534">
    <property type="entry name" value="Glycos_transf_1"/>
    <property type="match status" value="1"/>
</dbReference>
<feature type="domain" description="Glycosyl transferase family 1" evidence="1">
    <location>
        <begin position="217"/>
        <end position="303"/>
    </location>
</feature>
<comment type="caution">
    <text evidence="2">The sequence shown here is derived from an EMBL/GenBank/DDBJ whole genome shotgun (WGS) entry which is preliminary data.</text>
</comment>
<reference evidence="2 3" key="1">
    <citation type="journal article" date="2003" name="Int. J. Syst. Evol. Microbiol.">
        <title>Bacillus nealsonii sp. nov., isolated from a spacecraft-assembly facility, whose spores are gamma-radiation resistant.</title>
        <authorList>
            <person name="Venkateswaran K."/>
            <person name="Kempf M."/>
            <person name="Chen F."/>
            <person name="Satomi M."/>
            <person name="Nicholson W."/>
            <person name="Kern R."/>
        </authorList>
    </citation>
    <scope>NUCLEOTIDE SEQUENCE [LARGE SCALE GENOMIC DNA]</scope>
    <source>
        <strain evidence="2 3">FO-92</strain>
    </source>
</reference>
<evidence type="ECO:0000259" key="1">
    <source>
        <dbReference type="Pfam" id="PF00534"/>
    </source>
</evidence>
<evidence type="ECO:0000313" key="2">
    <source>
        <dbReference type="EMBL" id="PKG22798.1"/>
    </source>
</evidence>
<organism evidence="2 3">
    <name type="scientific">Niallia nealsonii</name>
    <dbReference type="NCBI Taxonomy" id="115979"/>
    <lineage>
        <taxon>Bacteria</taxon>
        <taxon>Bacillati</taxon>
        <taxon>Bacillota</taxon>
        <taxon>Bacilli</taxon>
        <taxon>Bacillales</taxon>
        <taxon>Bacillaceae</taxon>
        <taxon>Niallia</taxon>
    </lineage>
</organism>
<dbReference type="PANTHER" id="PTHR46656:SF3">
    <property type="entry name" value="PUTATIVE-RELATED"/>
    <property type="match status" value="1"/>
</dbReference>
<keyword evidence="3" id="KW-1185">Reference proteome</keyword>
<accession>A0A2N0YZW7</accession>
<name>A0A2N0YZW7_9BACI</name>